<reference evidence="2" key="1">
    <citation type="submission" date="2022-10" db="EMBL/GenBank/DDBJ databases">
        <title>Chitiniphilus purpureus sp. nov., a novel chitin-degrading bacterium isolated from crawfish pond sediment.</title>
        <authorList>
            <person name="Li K."/>
        </authorList>
    </citation>
    <scope>NUCLEOTIDE SEQUENCE</scope>
    <source>
        <strain evidence="2">CD1</strain>
    </source>
</reference>
<name>A0ABY6DPL9_9NEIS</name>
<dbReference type="InterPro" id="IPR041581">
    <property type="entry name" value="Glyoxalase_6"/>
</dbReference>
<dbReference type="Gene3D" id="3.10.180.10">
    <property type="entry name" value="2,3-Dihydroxybiphenyl 1,2-Dioxygenase, domain 1"/>
    <property type="match status" value="1"/>
</dbReference>
<proteinExistence type="predicted"/>
<dbReference type="InterPro" id="IPR029068">
    <property type="entry name" value="Glyas_Bleomycin-R_OHBP_Dase"/>
</dbReference>
<protein>
    <submittedName>
        <fullName evidence="2">VOC family protein</fullName>
    </submittedName>
</protein>
<dbReference type="Proteomes" id="UP001061302">
    <property type="component" value="Chromosome"/>
</dbReference>
<dbReference type="RefSeq" id="WP_263125773.1">
    <property type="nucleotide sequence ID" value="NZ_CP106753.1"/>
</dbReference>
<dbReference type="PANTHER" id="PTHR36503:SF1">
    <property type="entry name" value="BLR2520 PROTEIN"/>
    <property type="match status" value="1"/>
</dbReference>
<sequence length="136" mass="14382">MSVLINIDVPDLEPAITFYTEGLGLMLSRRFDEGFAELAGPGVLIYLLAKPTGSEPAPGAPPRSYARHWTPVHLDFQVDDVPVAVARAVAAGATLESPPEAKPYGELAMLADPFGHGFCLIRLAGQGYGVYLGDTG</sequence>
<keyword evidence="3" id="KW-1185">Reference proteome</keyword>
<dbReference type="PANTHER" id="PTHR36503">
    <property type="entry name" value="BLR2520 PROTEIN"/>
    <property type="match status" value="1"/>
</dbReference>
<feature type="domain" description="VOC" evidence="1">
    <location>
        <begin position="1"/>
        <end position="123"/>
    </location>
</feature>
<dbReference type="EMBL" id="CP106753">
    <property type="protein sequence ID" value="UXY16317.1"/>
    <property type="molecule type" value="Genomic_DNA"/>
</dbReference>
<accession>A0ABY6DPL9</accession>
<evidence type="ECO:0000313" key="3">
    <source>
        <dbReference type="Proteomes" id="UP001061302"/>
    </source>
</evidence>
<dbReference type="SUPFAM" id="SSF54593">
    <property type="entry name" value="Glyoxalase/Bleomycin resistance protein/Dihydroxybiphenyl dioxygenase"/>
    <property type="match status" value="1"/>
</dbReference>
<organism evidence="2 3">
    <name type="scientific">Chitiniphilus purpureus</name>
    <dbReference type="NCBI Taxonomy" id="2981137"/>
    <lineage>
        <taxon>Bacteria</taxon>
        <taxon>Pseudomonadati</taxon>
        <taxon>Pseudomonadota</taxon>
        <taxon>Betaproteobacteria</taxon>
        <taxon>Neisseriales</taxon>
        <taxon>Chitinibacteraceae</taxon>
        <taxon>Chitiniphilus</taxon>
    </lineage>
</organism>
<dbReference type="Pfam" id="PF18029">
    <property type="entry name" value="Glyoxalase_6"/>
    <property type="match status" value="1"/>
</dbReference>
<gene>
    <name evidence="2" type="ORF">N8I74_04670</name>
</gene>
<dbReference type="PROSITE" id="PS51819">
    <property type="entry name" value="VOC"/>
    <property type="match status" value="1"/>
</dbReference>
<dbReference type="InterPro" id="IPR037523">
    <property type="entry name" value="VOC_core"/>
</dbReference>
<dbReference type="CDD" id="cd06587">
    <property type="entry name" value="VOC"/>
    <property type="match status" value="1"/>
</dbReference>
<evidence type="ECO:0000313" key="2">
    <source>
        <dbReference type="EMBL" id="UXY16317.1"/>
    </source>
</evidence>
<evidence type="ECO:0000259" key="1">
    <source>
        <dbReference type="PROSITE" id="PS51819"/>
    </source>
</evidence>